<comment type="subcellular location">
    <subcellularLocation>
        <location evidence="1 12">Cytoplasm</location>
    </subcellularLocation>
</comment>
<feature type="binding site" evidence="12">
    <location>
        <position position="211"/>
    </location>
    <ligand>
        <name>Zn(2+)</name>
        <dbReference type="ChEBI" id="CHEBI:29105"/>
    </ligand>
</feature>
<comment type="catalytic activity">
    <reaction evidence="12">
        <text>tRNA(Cys) + L-cysteine + ATP = L-cysteinyl-tRNA(Cys) + AMP + diphosphate</text>
        <dbReference type="Rhea" id="RHEA:17773"/>
        <dbReference type="Rhea" id="RHEA-COMP:9661"/>
        <dbReference type="Rhea" id="RHEA-COMP:9679"/>
        <dbReference type="ChEBI" id="CHEBI:30616"/>
        <dbReference type="ChEBI" id="CHEBI:33019"/>
        <dbReference type="ChEBI" id="CHEBI:35235"/>
        <dbReference type="ChEBI" id="CHEBI:78442"/>
        <dbReference type="ChEBI" id="CHEBI:78517"/>
        <dbReference type="ChEBI" id="CHEBI:456215"/>
        <dbReference type="EC" id="6.1.1.16"/>
    </reaction>
</comment>
<feature type="binding site" evidence="12">
    <location>
        <position position="271"/>
    </location>
    <ligand>
        <name>ATP</name>
        <dbReference type="ChEBI" id="CHEBI:30616"/>
    </ligand>
</feature>
<reference evidence="15 16" key="1">
    <citation type="journal article" date="2011" name="J. Bacteriol.">
        <title>Genome sequence of Taylorella equigenitalis MCE9, the causative agent of contagious equine metritis.</title>
        <authorList>
            <person name="Hebert L."/>
            <person name="Moumen B."/>
            <person name="Duquesne F."/>
            <person name="Breuil M.F."/>
            <person name="Laugier C."/>
            <person name="Batto J.M."/>
            <person name="Renault P."/>
            <person name="Petry S."/>
        </authorList>
    </citation>
    <scope>NUCLEOTIDE SEQUENCE [LARGE SCALE GENOMIC DNA]</scope>
    <source>
        <strain evidence="15 16">MCE9</strain>
    </source>
</reference>
<dbReference type="HAMAP" id="MF_00041">
    <property type="entry name" value="Cys_tRNA_synth"/>
    <property type="match status" value="1"/>
</dbReference>
<evidence type="ECO:0000256" key="4">
    <source>
        <dbReference type="ARBA" id="ARBA00022490"/>
    </source>
</evidence>
<keyword evidence="8 12" id="KW-0862">Zinc</keyword>
<keyword evidence="4 12" id="KW-0963">Cytoplasm</keyword>
<feature type="short sequence motif" description="'KMSKS' region" evidence="12">
    <location>
        <begin position="268"/>
        <end position="272"/>
    </location>
</feature>
<feature type="coiled-coil region" evidence="13">
    <location>
        <begin position="433"/>
        <end position="460"/>
    </location>
</feature>
<dbReference type="SUPFAM" id="SSF47323">
    <property type="entry name" value="Anticodon-binding domain of a subclass of class I aminoacyl-tRNA synthetases"/>
    <property type="match status" value="1"/>
</dbReference>
<dbReference type="AlphaFoldDB" id="A0A654KI46"/>
<evidence type="ECO:0000256" key="12">
    <source>
        <dbReference type="HAMAP-Rule" id="MF_00041"/>
    </source>
</evidence>
<keyword evidence="10 12" id="KW-0648">Protein biosynthesis</keyword>
<evidence type="ECO:0000256" key="7">
    <source>
        <dbReference type="ARBA" id="ARBA00022741"/>
    </source>
</evidence>
<gene>
    <name evidence="12" type="primary">cysS</name>
    <name evidence="15" type="ordered locus">TEQUI_1198</name>
</gene>
<dbReference type="Gene3D" id="3.40.50.620">
    <property type="entry name" value="HUPs"/>
    <property type="match status" value="1"/>
</dbReference>
<evidence type="ECO:0000313" key="16">
    <source>
        <dbReference type="Proteomes" id="UP000007472"/>
    </source>
</evidence>
<evidence type="ECO:0000256" key="6">
    <source>
        <dbReference type="ARBA" id="ARBA00022723"/>
    </source>
</evidence>
<dbReference type="InterPro" id="IPR015803">
    <property type="entry name" value="Cys-tRNA-ligase"/>
</dbReference>
<comment type="cofactor">
    <cofactor evidence="12">
        <name>Zn(2+)</name>
        <dbReference type="ChEBI" id="CHEBI:29105"/>
    </cofactor>
    <text evidence="12">Binds 1 zinc ion per subunit.</text>
</comment>
<evidence type="ECO:0000256" key="9">
    <source>
        <dbReference type="ARBA" id="ARBA00022840"/>
    </source>
</evidence>
<organism evidence="15 16">
    <name type="scientific">Taylorella equigenitalis (strain MCE9)</name>
    <dbReference type="NCBI Taxonomy" id="937774"/>
    <lineage>
        <taxon>Bacteria</taxon>
        <taxon>Pseudomonadati</taxon>
        <taxon>Pseudomonadota</taxon>
        <taxon>Betaproteobacteria</taxon>
        <taxon>Burkholderiales</taxon>
        <taxon>Alcaligenaceae</taxon>
        <taxon>Taylorella</taxon>
    </lineage>
</organism>
<sequence length="486" mass="55415">MQIYDSLTRQKQELKPIETNKIRMYVCGITVYDFCHLGHARMLVSFDVICRWLRYKGYQVNYVRNVTDIDDKIIKKAVALNKRLNEITQFYTDAMHADERALGVLPPDHEPRATDHISGMLEIINKLESKGLAYKSKDNDVNFSVRKFDSYGKLSGRSIDDLRSGERVAISEAKLDPLDFVLWKAAKDSEPEDSKWTSPYGLGRPGWHIECSAMSKELLGLPLDIHGGGPDLKFPHHENEIAQSEGAYDIELARIWMHCGPLMVDNDKMSKSLGNFKTIRQTVAVGEVSDDSAEYEFNEREAEMLRFFIVRNHYRSAQNFTPDNLVDAQSAIDRLYQTFGTFDAKDFIESPIDWSNPYAVKFMNAMDDDFNTSLAVSVLFELNTEVNKTKSKELFKLLVALGKLLGLFRVNPRLYFKIPTRYSKTQIDGSGGIAISNNDIEGLIEERKAAKANKDFKKADEIRDYLKATGIELEDKPGGITNWRRT</sequence>
<dbReference type="InterPro" id="IPR014729">
    <property type="entry name" value="Rossmann-like_a/b/a_fold"/>
</dbReference>
<dbReference type="InterPro" id="IPR032678">
    <property type="entry name" value="tRNA-synt_1_cat_dom"/>
</dbReference>
<keyword evidence="6 12" id="KW-0479">Metal-binding</keyword>
<dbReference type="PRINTS" id="PR00983">
    <property type="entry name" value="TRNASYNTHCYS"/>
</dbReference>
<dbReference type="EC" id="6.1.1.16" evidence="12"/>
<dbReference type="Pfam" id="PF01406">
    <property type="entry name" value="tRNA-synt_1e"/>
    <property type="match status" value="1"/>
</dbReference>
<evidence type="ECO:0000256" key="10">
    <source>
        <dbReference type="ARBA" id="ARBA00022917"/>
    </source>
</evidence>
<keyword evidence="7 12" id="KW-0547">Nucleotide-binding</keyword>
<evidence type="ECO:0000256" key="1">
    <source>
        <dbReference type="ARBA" id="ARBA00004496"/>
    </source>
</evidence>
<protein>
    <recommendedName>
        <fullName evidence="12">Cysteine--tRNA ligase</fullName>
        <ecNumber evidence="12">6.1.1.16</ecNumber>
    </recommendedName>
    <alternativeName>
        <fullName evidence="12">Cysteinyl-tRNA synthetase</fullName>
        <shortName evidence="12">CysRS</shortName>
    </alternativeName>
</protein>
<dbReference type="NCBIfam" id="TIGR00435">
    <property type="entry name" value="cysS"/>
    <property type="match status" value="1"/>
</dbReference>
<dbReference type="Gene3D" id="1.20.120.1910">
    <property type="entry name" value="Cysteine-tRNA ligase, C-terminal anti-codon recognition domain"/>
    <property type="match status" value="1"/>
</dbReference>
<comment type="similarity">
    <text evidence="2 12">Belongs to the class-I aminoacyl-tRNA synthetase family.</text>
</comment>
<keyword evidence="11 12" id="KW-0030">Aminoacyl-tRNA synthetase</keyword>
<evidence type="ECO:0000256" key="13">
    <source>
        <dbReference type="SAM" id="Coils"/>
    </source>
</evidence>
<evidence type="ECO:0000313" key="15">
    <source>
        <dbReference type="EMBL" id="ADU92121.1"/>
    </source>
</evidence>
<dbReference type="GO" id="GO:0005829">
    <property type="term" value="C:cytosol"/>
    <property type="evidence" value="ECO:0007669"/>
    <property type="project" value="TreeGrafter"/>
</dbReference>
<dbReference type="EMBL" id="CP002456">
    <property type="protein sequence ID" value="ADU92121.1"/>
    <property type="molecule type" value="Genomic_DNA"/>
</dbReference>
<dbReference type="GO" id="GO:0005524">
    <property type="term" value="F:ATP binding"/>
    <property type="evidence" value="ECO:0007669"/>
    <property type="project" value="UniProtKB-UniRule"/>
</dbReference>
<feature type="domain" description="Cysteinyl-tRNA synthetase class Ia DALR" evidence="14">
    <location>
        <begin position="361"/>
        <end position="416"/>
    </location>
</feature>
<evidence type="ECO:0000259" key="14">
    <source>
        <dbReference type="SMART" id="SM00840"/>
    </source>
</evidence>
<keyword evidence="9 12" id="KW-0067">ATP-binding</keyword>
<evidence type="ECO:0000256" key="5">
    <source>
        <dbReference type="ARBA" id="ARBA00022598"/>
    </source>
</evidence>
<feature type="binding site" evidence="12">
    <location>
        <position position="27"/>
    </location>
    <ligand>
        <name>Zn(2+)</name>
        <dbReference type="ChEBI" id="CHEBI:29105"/>
    </ligand>
</feature>
<dbReference type="CDD" id="cd00672">
    <property type="entry name" value="CysRS_core"/>
    <property type="match status" value="1"/>
</dbReference>
<name>A0A654KI46_TAYEM</name>
<dbReference type="KEGG" id="teq:TEQUI_1198"/>
<dbReference type="InterPro" id="IPR015273">
    <property type="entry name" value="Cys-tRNA-synt_Ia_DALR"/>
</dbReference>
<dbReference type="GO" id="GO:0006423">
    <property type="term" value="P:cysteinyl-tRNA aminoacylation"/>
    <property type="evidence" value="ECO:0007669"/>
    <property type="project" value="UniProtKB-UniRule"/>
</dbReference>
<feature type="binding site" evidence="12">
    <location>
        <position position="236"/>
    </location>
    <ligand>
        <name>Zn(2+)</name>
        <dbReference type="ChEBI" id="CHEBI:29105"/>
    </ligand>
</feature>
<proteinExistence type="inferred from homology"/>
<dbReference type="SUPFAM" id="SSF52374">
    <property type="entry name" value="Nucleotidylyl transferase"/>
    <property type="match status" value="1"/>
</dbReference>
<evidence type="ECO:0000256" key="2">
    <source>
        <dbReference type="ARBA" id="ARBA00005594"/>
    </source>
</evidence>
<comment type="subunit">
    <text evidence="3 12">Monomer.</text>
</comment>
<feature type="short sequence motif" description="'HIGH' region" evidence="12">
    <location>
        <begin position="29"/>
        <end position="39"/>
    </location>
</feature>
<evidence type="ECO:0000256" key="8">
    <source>
        <dbReference type="ARBA" id="ARBA00022833"/>
    </source>
</evidence>
<evidence type="ECO:0000256" key="3">
    <source>
        <dbReference type="ARBA" id="ARBA00011245"/>
    </source>
</evidence>
<dbReference type="Proteomes" id="UP000007472">
    <property type="component" value="Chromosome"/>
</dbReference>
<dbReference type="PANTHER" id="PTHR10890:SF3">
    <property type="entry name" value="CYSTEINE--TRNA LIGASE, CYTOPLASMIC"/>
    <property type="match status" value="1"/>
</dbReference>
<dbReference type="InterPro" id="IPR024909">
    <property type="entry name" value="Cys-tRNA/MSH_ligase"/>
</dbReference>
<dbReference type="GO" id="GO:0008270">
    <property type="term" value="F:zinc ion binding"/>
    <property type="evidence" value="ECO:0007669"/>
    <property type="project" value="UniProtKB-UniRule"/>
</dbReference>
<dbReference type="Pfam" id="PF09190">
    <property type="entry name" value="DALR_2"/>
    <property type="match status" value="1"/>
</dbReference>
<dbReference type="GO" id="GO:0004817">
    <property type="term" value="F:cysteine-tRNA ligase activity"/>
    <property type="evidence" value="ECO:0007669"/>
    <property type="project" value="UniProtKB-UniRule"/>
</dbReference>
<dbReference type="CDD" id="cd07963">
    <property type="entry name" value="Anticodon_Ia_Cys"/>
    <property type="match status" value="1"/>
</dbReference>
<keyword evidence="13" id="KW-0175">Coiled coil</keyword>
<dbReference type="InterPro" id="IPR009080">
    <property type="entry name" value="tRNAsynth_Ia_anticodon-bd"/>
</dbReference>
<keyword evidence="5 12" id="KW-0436">Ligase</keyword>
<feature type="binding site" evidence="12">
    <location>
        <position position="240"/>
    </location>
    <ligand>
        <name>Zn(2+)</name>
        <dbReference type="ChEBI" id="CHEBI:29105"/>
    </ligand>
</feature>
<dbReference type="SMART" id="SM00840">
    <property type="entry name" value="DALR_2"/>
    <property type="match status" value="1"/>
</dbReference>
<dbReference type="PANTHER" id="PTHR10890">
    <property type="entry name" value="CYSTEINYL-TRNA SYNTHETASE"/>
    <property type="match status" value="1"/>
</dbReference>
<accession>A0A654KI46</accession>
<evidence type="ECO:0000256" key="11">
    <source>
        <dbReference type="ARBA" id="ARBA00023146"/>
    </source>
</evidence>